<dbReference type="EMBL" id="WBSL01000002">
    <property type="protein sequence ID" value="MPY66432.1"/>
    <property type="molecule type" value="Genomic_DNA"/>
</dbReference>
<accession>A0A7X1TRK4</accession>
<dbReference type="InterPro" id="IPR005906">
    <property type="entry name" value="LysW"/>
</dbReference>
<dbReference type="CDD" id="cd13946">
    <property type="entry name" value="LysW"/>
    <property type="match status" value="1"/>
</dbReference>
<protein>
    <submittedName>
        <fullName evidence="1">Lysine biosynthesis protein LysW</fullName>
    </submittedName>
</protein>
<reference evidence="1 2" key="1">
    <citation type="submission" date="2019-10" db="EMBL/GenBank/DDBJ databases">
        <title>Deinococcus sp. isolated from soil.</title>
        <authorList>
            <person name="Li Y."/>
            <person name="Wang J."/>
        </authorList>
    </citation>
    <scope>NUCLEOTIDE SEQUENCE [LARGE SCALE GENOMIC DNA]</scope>
    <source>
        <strain evidence="1 2">SDU3-2</strain>
    </source>
</reference>
<proteinExistence type="predicted"/>
<organism evidence="1 2">
    <name type="scientific">Deinococcus terrestris</name>
    <dbReference type="NCBI Taxonomy" id="2651870"/>
    <lineage>
        <taxon>Bacteria</taxon>
        <taxon>Thermotogati</taxon>
        <taxon>Deinococcota</taxon>
        <taxon>Deinococci</taxon>
        <taxon>Deinococcales</taxon>
        <taxon>Deinococcaceae</taxon>
        <taxon>Deinococcus</taxon>
    </lineage>
</organism>
<dbReference type="PANTHER" id="PTHR40393">
    <property type="entry name" value="LYSINE BIOSYNTHESIS PROTEIN-RELATED-RELATED"/>
    <property type="match status" value="1"/>
</dbReference>
<gene>
    <name evidence="1" type="ORF">F8S09_06945</name>
</gene>
<dbReference type="Pfam" id="PF21344">
    <property type="entry name" value="Zn_ribbon_LysW"/>
    <property type="match status" value="1"/>
</dbReference>
<comment type="caution">
    <text evidence="1">The sequence shown here is derived from an EMBL/GenBank/DDBJ whole genome shotgun (WGS) entry which is preliminary data.</text>
</comment>
<dbReference type="Proteomes" id="UP000484842">
    <property type="component" value="Unassembled WGS sequence"/>
</dbReference>
<dbReference type="RefSeq" id="WP_152870494.1">
    <property type="nucleotide sequence ID" value="NZ_WBSL01000002.1"/>
</dbReference>
<dbReference type="Gene3D" id="2.20.28.160">
    <property type="match status" value="1"/>
</dbReference>
<evidence type="ECO:0000313" key="2">
    <source>
        <dbReference type="Proteomes" id="UP000484842"/>
    </source>
</evidence>
<name>A0A7X1TRK4_9DEIO</name>
<sequence>MTCPECDAPLTIAADVIEGEIIPCPDCGAELEVLSVSPVELALAPSVEEDWGE</sequence>
<dbReference type="PANTHER" id="PTHR40393:SF1">
    <property type="entry name" value="LYSINE BIOSYNTHESIS PROTEIN-RELATED"/>
    <property type="match status" value="1"/>
</dbReference>
<evidence type="ECO:0000313" key="1">
    <source>
        <dbReference type="EMBL" id="MPY66432.1"/>
    </source>
</evidence>
<keyword evidence="2" id="KW-1185">Reference proteome</keyword>
<dbReference type="AlphaFoldDB" id="A0A7X1TRK4"/>